<evidence type="ECO:0000313" key="2">
    <source>
        <dbReference type="EMBL" id="QJA80890.1"/>
    </source>
</evidence>
<dbReference type="EMBL" id="MT141385">
    <property type="protein sequence ID" value="QJA59815.1"/>
    <property type="molecule type" value="Genomic_DNA"/>
</dbReference>
<gene>
    <name evidence="2" type="ORF">MM415A00623_0010</name>
    <name evidence="1" type="ORF">MM415B01227_0032</name>
</gene>
<proteinExistence type="predicted"/>
<dbReference type="EMBL" id="MT142440">
    <property type="protein sequence ID" value="QJA80890.1"/>
    <property type="molecule type" value="Genomic_DNA"/>
</dbReference>
<evidence type="ECO:0000313" key="1">
    <source>
        <dbReference type="EMBL" id="QJA59815.1"/>
    </source>
</evidence>
<name>A0A6M3IRL6_9ZZZZ</name>
<organism evidence="1">
    <name type="scientific">viral metagenome</name>
    <dbReference type="NCBI Taxonomy" id="1070528"/>
    <lineage>
        <taxon>unclassified sequences</taxon>
        <taxon>metagenomes</taxon>
        <taxon>organismal metagenomes</taxon>
    </lineage>
</organism>
<accession>A0A6M3IRL6</accession>
<sequence length="161" mass="16211">MISIASIADLINNLGDASGDIITSLVGKMGNMYQSIAVGKASVFEKSITSAANASDVTVATITDQPCLIESVVIHADAGQTADMTSCGIFGGASKVITFISAADAIQAALDAADKQVSWTGAVRLAATKTIVISLAGTGATAVDLTITIKYRPAIAGGYLV</sequence>
<dbReference type="AlphaFoldDB" id="A0A6M3IRL6"/>
<reference evidence="1" key="1">
    <citation type="submission" date="2020-03" db="EMBL/GenBank/DDBJ databases">
        <title>The deep terrestrial virosphere.</title>
        <authorList>
            <person name="Holmfeldt K."/>
            <person name="Nilsson E."/>
            <person name="Simone D."/>
            <person name="Lopez-Fernandez M."/>
            <person name="Wu X."/>
            <person name="de Brujin I."/>
            <person name="Lundin D."/>
            <person name="Andersson A."/>
            <person name="Bertilsson S."/>
            <person name="Dopson M."/>
        </authorList>
    </citation>
    <scope>NUCLEOTIDE SEQUENCE</scope>
    <source>
        <strain evidence="2">MM415A00623</strain>
        <strain evidence="1">MM415B01227</strain>
    </source>
</reference>
<protein>
    <submittedName>
        <fullName evidence="1">Uncharacterized protein</fullName>
    </submittedName>
</protein>